<dbReference type="AlphaFoldDB" id="A0A6J3LYD0"/>
<reference evidence="2" key="1">
    <citation type="submission" date="2020-01" db="EMBL/GenBank/DDBJ databases">
        <authorList>
            <consortium name="DOE Joint Genome Institute"/>
            <person name="Haridas S."/>
            <person name="Albert R."/>
            <person name="Binder M."/>
            <person name="Bloem J."/>
            <person name="Labutti K."/>
            <person name="Salamov A."/>
            <person name="Andreopoulos B."/>
            <person name="Baker S.E."/>
            <person name="Barry K."/>
            <person name="Bills G."/>
            <person name="Bluhm B.H."/>
            <person name="Cannon C."/>
            <person name="Castanera R."/>
            <person name="Culley D.E."/>
            <person name="Daum C."/>
            <person name="Ezra D."/>
            <person name="Gonzalez J.B."/>
            <person name="Henrissat B."/>
            <person name="Kuo A."/>
            <person name="Liang C."/>
            <person name="Lipzen A."/>
            <person name="Lutzoni F."/>
            <person name="Magnuson J."/>
            <person name="Mondo S."/>
            <person name="Nolan M."/>
            <person name="Ohm R."/>
            <person name="Pangilinan J."/>
            <person name="Park H.-J."/>
            <person name="Ramirez L."/>
            <person name="Alfaro M."/>
            <person name="Sun H."/>
            <person name="Tritt A."/>
            <person name="Yoshinaga Y."/>
            <person name="Zwiers L.-H."/>
            <person name="Turgeon B.G."/>
            <person name="Goodwin S.B."/>
            <person name="Spatafora J.W."/>
            <person name="Crous P.W."/>
            <person name="Grigoriev I.V."/>
        </authorList>
    </citation>
    <scope>NUCLEOTIDE SEQUENCE</scope>
    <source>
        <strain evidence="2">CBS 342.82</strain>
    </source>
</reference>
<gene>
    <name evidence="2" type="ORF">K489DRAFT_53101</name>
</gene>
<name>A0A6J3LYD0_9PEZI</name>
<organism evidence="2">
    <name type="scientific">Dissoconium aciculare CBS 342.82</name>
    <dbReference type="NCBI Taxonomy" id="1314786"/>
    <lineage>
        <taxon>Eukaryota</taxon>
        <taxon>Fungi</taxon>
        <taxon>Dikarya</taxon>
        <taxon>Ascomycota</taxon>
        <taxon>Pezizomycotina</taxon>
        <taxon>Dothideomycetes</taxon>
        <taxon>Dothideomycetidae</taxon>
        <taxon>Mycosphaerellales</taxon>
        <taxon>Dissoconiaceae</taxon>
        <taxon>Dissoconium</taxon>
    </lineage>
</organism>
<reference evidence="2" key="3">
    <citation type="submission" date="2025-08" db="UniProtKB">
        <authorList>
            <consortium name="RefSeq"/>
        </authorList>
    </citation>
    <scope>IDENTIFICATION</scope>
    <source>
        <strain evidence="2">CBS 342.82</strain>
    </source>
</reference>
<protein>
    <submittedName>
        <fullName evidence="2">Uncharacterized protein</fullName>
    </submittedName>
</protein>
<reference evidence="2" key="2">
    <citation type="submission" date="2020-04" db="EMBL/GenBank/DDBJ databases">
        <authorList>
            <consortium name="NCBI Genome Project"/>
        </authorList>
    </citation>
    <scope>NUCLEOTIDE SEQUENCE</scope>
    <source>
        <strain evidence="2">CBS 342.82</strain>
    </source>
</reference>
<sequence>MEKIAASLQLLDCGEVSCSIHIGRRRRGRVCPRLMTLSLPLLLPLPYSSSSLLSSSASAAAFPRFEVSNSSSLRGMAVRMFVSGCLALPGFYPRDRHFSVGRRSQQCDHPTSRH</sequence>
<proteinExistence type="predicted"/>
<dbReference type="GeneID" id="54366498"/>
<dbReference type="RefSeq" id="XP_033457350.1">
    <property type="nucleotide sequence ID" value="XM_033608698.1"/>
</dbReference>
<dbReference type="Proteomes" id="UP000504637">
    <property type="component" value="Unplaced"/>
</dbReference>
<accession>A0A6J3LYD0</accession>
<evidence type="ECO:0000313" key="2">
    <source>
        <dbReference type="RefSeq" id="XP_033457350.1"/>
    </source>
</evidence>
<keyword evidence="1" id="KW-1185">Reference proteome</keyword>
<evidence type="ECO:0000313" key="1">
    <source>
        <dbReference type="Proteomes" id="UP000504637"/>
    </source>
</evidence>